<dbReference type="KEGG" id="smur:BWP33_02095"/>
<feature type="signal peptide" evidence="1">
    <location>
        <begin position="1"/>
        <end position="21"/>
    </location>
</feature>
<evidence type="ECO:0000313" key="2">
    <source>
        <dbReference type="EMBL" id="EFG31703.1"/>
    </source>
</evidence>
<protein>
    <recommendedName>
        <fullName evidence="4">Toxin-antitoxin system YwqK family antitoxin</fullName>
    </recommendedName>
</protein>
<dbReference type="EMBL" id="ADCY02000002">
    <property type="protein sequence ID" value="EFG31703.1"/>
    <property type="molecule type" value="Genomic_DNA"/>
</dbReference>
<reference evidence="2 3" key="1">
    <citation type="submission" date="2010-03" db="EMBL/GenBank/DDBJ databases">
        <authorList>
            <consortium name="The Broad Institute Genome Sequencing Platform"/>
            <person name="Ward D."/>
            <person name="Earl A."/>
            <person name="Feldgarden M."/>
            <person name="Gevers D."/>
            <person name="Young S."/>
            <person name="Zeng Q."/>
            <person name="Koehrsen M."/>
            <person name="Alvarado L."/>
            <person name="Berlin A.M."/>
            <person name="Borenstein D."/>
            <person name="Chapman S.B."/>
            <person name="Chen Z."/>
            <person name="Engels R."/>
            <person name="Freedman E."/>
            <person name="Gellesch M."/>
            <person name="Goldberg J."/>
            <person name="Griggs A."/>
            <person name="Gujja S."/>
            <person name="Heilman E.R."/>
            <person name="Heiman D.I."/>
            <person name="Hepburn T.A."/>
            <person name="Howarth C."/>
            <person name="Jen D."/>
            <person name="Larson L."/>
            <person name="Mehta T."/>
            <person name="Park D."/>
            <person name="Pearson M."/>
            <person name="Richards J."/>
            <person name="Roberts A."/>
            <person name="Saif S."/>
            <person name="Shea T.D."/>
            <person name="Shenoy N."/>
            <person name="Sisk P."/>
            <person name="Stolte C."/>
            <person name="Sykes S.N."/>
            <person name="Walk T."/>
            <person name="White J."/>
            <person name="Yandava C."/>
            <person name="Izard J."/>
            <person name="Baranova O.V."/>
            <person name="Blanton J.M."/>
            <person name="Tanner A.C."/>
            <person name="Dewhirst F."/>
            <person name="Haas B."/>
            <person name="Nusbaum C."/>
            <person name="Birren B."/>
        </authorList>
    </citation>
    <scope>NUCLEOTIDE SEQUENCE [LARGE SCALE GENOMIC DNA]</scope>
    <source>
        <strain evidence="2 3">ATCC 29453</strain>
    </source>
</reference>
<keyword evidence="1" id="KW-0732">Signal</keyword>
<organism evidence="2 3">
    <name type="scientific">Simonsiella muelleri ATCC 29453</name>
    <dbReference type="NCBI Taxonomy" id="641147"/>
    <lineage>
        <taxon>Bacteria</taxon>
        <taxon>Pseudomonadati</taxon>
        <taxon>Pseudomonadota</taxon>
        <taxon>Betaproteobacteria</taxon>
        <taxon>Neisseriales</taxon>
        <taxon>Neisseriaceae</taxon>
        <taxon>Simonsiella</taxon>
    </lineage>
</organism>
<accession>V9H6G3</accession>
<dbReference type="AlphaFoldDB" id="V9H6G3"/>
<comment type="caution">
    <text evidence="2">The sequence shown here is derived from an EMBL/GenBank/DDBJ whole genome shotgun (WGS) entry which is preliminary data.</text>
</comment>
<dbReference type="HOGENOM" id="CLU_084746_1_0_4"/>
<evidence type="ECO:0000313" key="3">
    <source>
        <dbReference type="Proteomes" id="UP000017813"/>
    </source>
</evidence>
<proteinExistence type="predicted"/>
<dbReference type="RefSeq" id="WP_002641024.1">
    <property type="nucleotide sequence ID" value="NZ_CP019448.1"/>
</dbReference>
<dbReference type="eggNOG" id="ENOG5032VIF">
    <property type="taxonomic scope" value="Bacteria"/>
</dbReference>
<dbReference type="OrthoDB" id="8613001at2"/>
<evidence type="ECO:0008006" key="4">
    <source>
        <dbReference type="Google" id="ProtNLM"/>
    </source>
</evidence>
<reference evidence="2 3" key="2">
    <citation type="submission" date="2011-10" db="EMBL/GenBank/DDBJ databases">
        <title>The Genome Sequence of Simonsiella muelleri ATCC 29453.</title>
        <authorList>
            <consortium name="The Broad Institute Genome Sequencing Platform"/>
            <consortium name="The Broad Institute Genome Sequencing Center for Infectious Disease"/>
            <person name="Earl A."/>
            <person name="Ward D."/>
            <person name="Feldgarden M."/>
            <person name="Gevers D."/>
            <person name="Izard J."/>
            <person name="Baranova O.V."/>
            <person name="Blanton J.M."/>
            <person name="Tanner A.C."/>
            <person name="Dewhirst F."/>
            <person name="Young S.K."/>
            <person name="Zeng Q."/>
            <person name="Gargeya S."/>
            <person name="Fitzgerald M."/>
            <person name="Haas B."/>
            <person name="Abouelleil A."/>
            <person name="Alvarado L."/>
            <person name="Arachchi H.M."/>
            <person name="Berlin A."/>
            <person name="Brown A."/>
            <person name="Chapman S.B."/>
            <person name="Chen Z."/>
            <person name="Dunbar C."/>
            <person name="Freedman E."/>
            <person name="Gearin G."/>
            <person name="Goldberg J."/>
            <person name="Griggs A."/>
            <person name="Gujja S."/>
            <person name="Heiman D."/>
            <person name="Howarth C."/>
            <person name="Larson L."/>
            <person name="Lui A."/>
            <person name="MacDonald P.J.P."/>
            <person name="Montmayeur A."/>
            <person name="Murphy C."/>
            <person name="Neiman D."/>
            <person name="Pearson M."/>
            <person name="Priest M."/>
            <person name="Roberts A."/>
            <person name="Saif S."/>
            <person name="Shea T."/>
            <person name="Shenoy N."/>
            <person name="Sisk P."/>
            <person name="Stolte C."/>
            <person name="Sykes S."/>
            <person name="Wortman J."/>
            <person name="Nusbaum C."/>
            <person name="Birren B."/>
        </authorList>
    </citation>
    <scope>NUCLEOTIDE SEQUENCE [LARGE SCALE GENOMIC DNA]</scope>
    <source>
        <strain evidence="2 3">ATCC 29453</strain>
    </source>
</reference>
<name>V9H6G3_9NEIS</name>
<gene>
    <name evidence="2" type="ORF">HMPREF9021_00098</name>
</gene>
<dbReference type="Gene3D" id="3.90.930.1">
    <property type="match status" value="1"/>
</dbReference>
<keyword evidence="3" id="KW-1185">Reference proteome</keyword>
<dbReference type="PROSITE" id="PS51257">
    <property type="entry name" value="PROKAR_LIPOPROTEIN"/>
    <property type="match status" value="1"/>
</dbReference>
<evidence type="ECO:0000256" key="1">
    <source>
        <dbReference type="SAM" id="SignalP"/>
    </source>
</evidence>
<sequence length="253" mass="28212">MKKTVLVICVAMALSACNLKSKPNTTTASIPTQAKLLATQANAASHKMKSSKENTIVYFNPNGEVQTTPQVGGFYRKLLGKNRAGQAIVQDFYQDSNTKQTNPMILLDMKNFDNFDSAVMQGRVIWYNPAGEITQFLDYQNGLVQRGGYYNQAGTLVLETEGDNHLNPNAPVKIRGYYDNGQILFENNQANDKSESVFYYDNGQKMWHGMSSTETIHAWNRDGQPVELSEIADDIAAAEKRASQLTNQYMSNN</sequence>
<feature type="chain" id="PRO_5030178899" description="Toxin-antitoxin system YwqK family antitoxin" evidence="1">
    <location>
        <begin position="22"/>
        <end position="253"/>
    </location>
</feature>
<dbReference type="Proteomes" id="UP000017813">
    <property type="component" value="Unassembled WGS sequence"/>
</dbReference>